<evidence type="ECO:0000313" key="3">
    <source>
        <dbReference type="EMBL" id="THF64516.1"/>
    </source>
</evidence>
<dbReference type="InterPro" id="IPR029058">
    <property type="entry name" value="AB_hydrolase_fold"/>
</dbReference>
<evidence type="ECO:0000256" key="1">
    <source>
        <dbReference type="ARBA" id="ARBA00005622"/>
    </source>
</evidence>
<name>A0A4S4AY05_9RHOO</name>
<sequence>MNGAAALPVALRGTQVRSVRSAAGIDYHLCVWVPPGTPPAGGWPVVYALDGNAVFGTFVEGIRRSSRRPDATGVAPAAVVGIAQSGEHLFSPDALRQRDFSPQDKGGGAEAFLAFLADELAPALAGELSLNPARQTLFGHSLAGFFVLHALTQRPAAFQNFAAISPSVWWDEAGLRARLPALAGADARVFVAAGEWEDEVPPWQRPFPGYEELVQRRAQCRMVGNARDIAAELGALLGEERVRFQFFADEDHASILMIGIQRVLRFALAPTPAELPRP</sequence>
<comment type="similarity">
    <text evidence="1">Belongs to the esterase D family.</text>
</comment>
<dbReference type="OrthoDB" id="9784036at2"/>
<dbReference type="RefSeq" id="WP_136348235.1">
    <property type="nucleotide sequence ID" value="NZ_SSOC01000004.1"/>
</dbReference>
<evidence type="ECO:0000256" key="2">
    <source>
        <dbReference type="ARBA" id="ARBA00022801"/>
    </source>
</evidence>
<evidence type="ECO:0000313" key="4">
    <source>
        <dbReference type="Proteomes" id="UP000308430"/>
    </source>
</evidence>
<accession>A0A4S4AY05</accession>
<dbReference type="PANTHER" id="PTHR40841:SF2">
    <property type="entry name" value="SIDEROPHORE-DEGRADING ESTERASE (EUROFUNG)"/>
    <property type="match status" value="1"/>
</dbReference>
<dbReference type="InterPro" id="IPR000801">
    <property type="entry name" value="Esterase-like"/>
</dbReference>
<dbReference type="InterPro" id="IPR052558">
    <property type="entry name" value="Siderophore_Hydrolase_D"/>
</dbReference>
<reference evidence="3 4" key="1">
    <citation type="submission" date="2019-04" db="EMBL/GenBank/DDBJ databases">
        <title>Azoarcus nasutitermitis sp. nov. isolated from termite nest.</title>
        <authorList>
            <person name="Lin S.-Y."/>
            <person name="Hameed A."/>
            <person name="Hsu Y.-H."/>
            <person name="Young C.-C."/>
        </authorList>
    </citation>
    <scope>NUCLEOTIDE SEQUENCE [LARGE SCALE GENOMIC DNA]</scope>
    <source>
        <strain evidence="3 4">CC-YHH838</strain>
    </source>
</reference>
<dbReference type="Pfam" id="PF00756">
    <property type="entry name" value="Esterase"/>
    <property type="match status" value="1"/>
</dbReference>
<keyword evidence="4" id="KW-1185">Reference proteome</keyword>
<dbReference type="Gene3D" id="3.40.50.1820">
    <property type="entry name" value="alpha/beta hydrolase"/>
    <property type="match status" value="1"/>
</dbReference>
<dbReference type="GO" id="GO:0016788">
    <property type="term" value="F:hydrolase activity, acting on ester bonds"/>
    <property type="evidence" value="ECO:0007669"/>
    <property type="project" value="TreeGrafter"/>
</dbReference>
<dbReference type="SUPFAM" id="SSF53474">
    <property type="entry name" value="alpha/beta-Hydrolases"/>
    <property type="match status" value="1"/>
</dbReference>
<dbReference type="Proteomes" id="UP000308430">
    <property type="component" value="Unassembled WGS sequence"/>
</dbReference>
<dbReference type="PANTHER" id="PTHR40841">
    <property type="entry name" value="SIDEROPHORE TRIACETYLFUSARININE C ESTERASE"/>
    <property type="match status" value="1"/>
</dbReference>
<dbReference type="AlphaFoldDB" id="A0A4S4AY05"/>
<dbReference type="EMBL" id="SSOC01000004">
    <property type="protein sequence ID" value="THF64516.1"/>
    <property type="molecule type" value="Genomic_DNA"/>
</dbReference>
<organism evidence="3 4">
    <name type="scientific">Pseudothauera nasutitermitis</name>
    <dbReference type="NCBI Taxonomy" id="2565930"/>
    <lineage>
        <taxon>Bacteria</taxon>
        <taxon>Pseudomonadati</taxon>
        <taxon>Pseudomonadota</taxon>
        <taxon>Betaproteobacteria</taxon>
        <taxon>Rhodocyclales</taxon>
        <taxon>Zoogloeaceae</taxon>
        <taxon>Pseudothauera</taxon>
    </lineage>
</organism>
<comment type="caution">
    <text evidence="3">The sequence shown here is derived from an EMBL/GenBank/DDBJ whole genome shotgun (WGS) entry which is preliminary data.</text>
</comment>
<gene>
    <name evidence="3" type="ORF">E6C76_10635</name>
</gene>
<keyword evidence="2 3" id="KW-0378">Hydrolase</keyword>
<protein>
    <submittedName>
        <fullName evidence="3">Alpha/beta hydrolase</fullName>
    </submittedName>
</protein>
<proteinExistence type="inferred from homology"/>